<dbReference type="Pfam" id="PF02910">
    <property type="entry name" value="Succ_DH_flav_C"/>
    <property type="match status" value="1"/>
</dbReference>
<dbReference type="SUPFAM" id="SSF46977">
    <property type="entry name" value="Succinate dehydrogenase/fumarate reductase flavoprotein C-terminal domain"/>
    <property type="match status" value="1"/>
</dbReference>
<dbReference type="InterPro" id="IPR027477">
    <property type="entry name" value="Succ_DH/fumarate_Rdtase_cat_sf"/>
</dbReference>
<evidence type="ECO:0000256" key="8">
    <source>
        <dbReference type="ARBA" id="ARBA00022827"/>
    </source>
</evidence>
<evidence type="ECO:0000256" key="12">
    <source>
        <dbReference type="NCBIfam" id="TIGR00551"/>
    </source>
</evidence>
<dbReference type="Gene3D" id="3.90.700.10">
    <property type="entry name" value="Succinate dehydrogenase/fumarate reductase flavoprotein, catalytic domain"/>
    <property type="match status" value="1"/>
</dbReference>
<accession>A0ABT0J6M0</accession>
<dbReference type="InterPro" id="IPR037099">
    <property type="entry name" value="Fum_R/Succ_DH_flav-like_C_sf"/>
</dbReference>
<dbReference type="Gene3D" id="1.20.58.100">
    <property type="entry name" value="Fumarate reductase/succinate dehydrogenase flavoprotein-like, C-terminal domain"/>
    <property type="match status" value="1"/>
</dbReference>
<dbReference type="SUPFAM" id="SSF51905">
    <property type="entry name" value="FAD/NAD(P)-binding domain"/>
    <property type="match status" value="1"/>
</dbReference>
<comment type="catalytic activity">
    <reaction evidence="11">
        <text>L-aspartate + O2 = iminosuccinate + H2O2</text>
        <dbReference type="Rhea" id="RHEA:25876"/>
        <dbReference type="ChEBI" id="CHEBI:15379"/>
        <dbReference type="ChEBI" id="CHEBI:16240"/>
        <dbReference type="ChEBI" id="CHEBI:29991"/>
        <dbReference type="ChEBI" id="CHEBI:77875"/>
        <dbReference type="EC" id="1.4.3.16"/>
    </reaction>
    <physiologicalReaction direction="left-to-right" evidence="11">
        <dbReference type="Rhea" id="RHEA:25877"/>
    </physiologicalReaction>
</comment>
<keyword evidence="8 13" id="KW-0274">FAD</keyword>
<evidence type="ECO:0000259" key="14">
    <source>
        <dbReference type="Pfam" id="PF00890"/>
    </source>
</evidence>
<evidence type="ECO:0000256" key="6">
    <source>
        <dbReference type="ARBA" id="ARBA00022630"/>
    </source>
</evidence>
<evidence type="ECO:0000313" key="17">
    <source>
        <dbReference type="Proteomes" id="UP001651050"/>
    </source>
</evidence>
<dbReference type="RefSeq" id="WP_416344984.1">
    <property type="nucleotide sequence ID" value="NZ_JALQCY010000005.1"/>
</dbReference>
<organism evidence="16 17">
    <name type="scientific">Isoptericola peretonis</name>
    <dbReference type="NCBI Taxonomy" id="2918523"/>
    <lineage>
        <taxon>Bacteria</taxon>
        <taxon>Bacillati</taxon>
        <taxon>Actinomycetota</taxon>
        <taxon>Actinomycetes</taxon>
        <taxon>Micrococcales</taxon>
        <taxon>Promicromonosporaceae</taxon>
        <taxon>Isoptericola</taxon>
    </lineage>
</organism>
<dbReference type="PRINTS" id="PR00368">
    <property type="entry name" value="FADPNR"/>
</dbReference>
<evidence type="ECO:0000256" key="9">
    <source>
        <dbReference type="ARBA" id="ARBA00023002"/>
    </source>
</evidence>
<dbReference type="InterPro" id="IPR003953">
    <property type="entry name" value="FAD-dep_OxRdtase_2_FAD-bd"/>
</dbReference>
<keyword evidence="9 13" id="KW-0560">Oxidoreductase</keyword>
<dbReference type="PANTHER" id="PTHR42716:SF2">
    <property type="entry name" value="L-ASPARTATE OXIDASE, CHLOROPLASTIC"/>
    <property type="match status" value="1"/>
</dbReference>
<dbReference type="NCBIfam" id="TIGR00551">
    <property type="entry name" value="nadB"/>
    <property type="match status" value="1"/>
</dbReference>
<dbReference type="InterPro" id="IPR005288">
    <property type="entry name" value="NadB"/>
</dbReference>
<evidence type="ECO:0000256" key="5">
    <source>
        <dbReference type="ARBA" id="ARBA00021901"/>
    </source>
</evidence>
<dbReference type="Gene3D" id="3.50.50.60">
    <property type="entry name" value="FAD/NAD(P)-binding domain"/>
    <property type="match status" value="1"/>
</dbReference>
<dbReference type="PANTHER" id="PTHR42716">
    <property type="entry name" value="L-ASPARTATE OXIDASE"/>
    <property type="match status" value="1"/>
</dbReference>
<evidence type="ECO:0000256" key="11">
    <source>
        <dbReference type="ARBA" id="ARBA00048305"/>
    </source>
</evidence>
<gene>
    <name evidence="16" type="ORF">M1843_15355</name>
</gene>
<sequence length="564" mass="58284">MNGPRLARALAAPAPGWTVTADAVVVGTGIAGLTAALELRTRVPRVLLVTKGALSSGSTVWAQGGIAAALHPDDTPDAHLTDTLAAGGGLSDPEAVRVLVTEGPDRVRELVARGTSFDVGPDGGIALTREGGHRADRIAHAGGDATGAEISRALIAQIEAVRDDPGIEVLEHALVLDVLTGAPGPDGRRPAAGVTLHVRGEGSRDGVGAALAPVVVLATGGIGQVFRSSTNPPGATGDGIAAALRAGAAVGDLEFVQFHPTVLWLGLGAKGQQPLISEAVRGEGALLLDVDGYRFMPREHELAELAPRDVVAHAIVRRMAATSADHVLLDARHLGAGFLRRRFPSITARLVAQGIDWTEEPVPVAPAQHYHSGGVVTDVRGRTSVPGLYAVGEVACTGVHGANRLASNSLLEGLVFAHRAARDVARRVEDGELRRAPDPQERPGGAALVAAAARSRVQRATSDGAGPVRSAESLERAAGVLASVRTDAHRAADVVADPQVAEWETTTVHQVATALVHAAALREESRGGHFRTDFPAPDPAWRRRVALALDDDGALREATPVPAR</sequence>
<evidence type="ECO:0000256" key="10">
    <source>
        <dbReference type="ARBA" id="ARBA00029426"/>
    </source>
</evidence>
<evidence type="ECO:0000256" key="3">
    <source>
        <dbReference type="ARBA" id="ARBA00008562"/>
    </source>
</evidence>
<comment type="subcellular location">
    <subcellularLocation>
        <location evidence="13">Cytoplasm</location>
    </subcellularLocation>
</comment>
<dbReference type="InterPro" id="IPR015939">
    <property type="entry name" value="Fum_Rdtase/Succ_DH_flav-like_C"/>
</dbReference>
<dbReference type="EC" id="1.4.3.16" evidence="4 12"/>
<evidence type="ECO:0000256" key="4">
    <source>
        <dbReference type="ARBA" id="ARBA00012173"/>
    </source>
</evidence>
<comment type="caution">
    <text evidence="16">The sequence shown here is derived from an EMBL/GenBank/DDBJ whole genome shotgun (WGS) entry which is preliminary data.</text>
</comment>
<dbReference type="NCBIfam" id="NF005867">
    <property type="entry name" value="PRK07804.1"/>
    <property type="match status" value="1"/>
</dbReference>
<comment type="pathway">
    <text evidence="2 13">Cofactor biosynthesis; NAD(+) biosynthesis; iminoaspartate from L-aspartate (oxidase route): step 1/1.</text>
</comment>
<keyword evidence="6 13" id="KW-0285">Flavoprotein</keyword>
<feature type="domain" description="FAD-dependent oxidoreductase 2 FAD-binding" evidence="14">
    <location>
        <begin position="22"/>
        <end position="410"/>
    </location>
</feature>
<evidence type="ECO:0000256" key="13">
    <source>
        <dbReference type="RuleBase" id="RU362049"/>
    </source>
</evidence>
<dbReference type="EMBL" id="JALQCY010000005">
    <property type="protein sequence ID" value="MCK9795126.1"/>
    <property type="molecule type" value="Genomic_DNA"/>
</dbReference>
<comment type="cofactor">
    <cofactor evidence="1 13">
        <name>FAD</name>
        <dbReference type="ChEBI" id="CHEBI:57692"/>
    </cofactor>
</comment>
<evidence type="ECO:0000259" key="15">
    <source>
        <dbReference type="Pfam" id="PF02910"/>
    </source>
</evidence>
<name>A0ABT0J6M0_9MICO</name>
<protein>
    <recommendedName>
        <fullName evidence="5 12">L-aspartate oxidase</fullName>
        <ecNumber evidence="4 12">1.4.3.16</ecNumber>
    </recommendedName>
</protein>
<evidence type="ECO:0000313" key="16">
    <source>
        <dbReference type="EMBL" id="MCK9795126.1"/>
    </source>
</evidence>
<evidence type="ECO:0000256" key="2">
    <source>
        <dbReference type="ARBA" id="ARBA00004950"/>
    </source>
</evidence>
<comment type="function">
    <text evidence="10">Catalyzes the oxidation of L-aspartate to iminoaspartate, the first step in the de novo biosynthesis of NAD(+).</text>
</comment>
<comment type="similarity">
    <text evidence="3 13">Belongs to the FAD-dependent oxidoreductase 2 family. NadB subfamily.</text>
</comment>
<feature type="domain" description="Fumarate reductase/succinate dehydrogenase flavoprotein-like C-terminal" evidence="15">
    <location>
        <begin position="454"/>
        <end position="547"/>
    </location>
</feature>
<proteinExistence type="inferred from homology"/>
<dbReference type="Proteomes" id="UP001651050">
    <property type="component" value="Unassembled WGS sequence"/>
</dbReference>
<evidence type="ECO:0000256" key="7">
    <source>
        <dbReference type="ARBA" id="ARBA00022642"/>
    </source>
</evidence>
<dbReference type="SUPFAM" id="SSF56425">
    <property type="entry name" value="Succinate dehydrogenase/fumarate reductase flavoprotein, catalytic domain"/>
    <property type="match status" value="1"/>
</dbReference>
<evidence type="ECO:0000256" key="1">
    <source>
        <dbReference type="ARBA" id="ARBA00001974"/>
    </source>
</evidence>
<keyword evidence="7 13" id="KW-0662">Pyridine nucleotide biosynthesis</keyword>
<reference evidence="16 17" key="1">
    <citation type="submission" date="2022-02" db="EMBL/GenBank/DDBJ databases">
        <title>The car tank lid bacteriome: a reservoir of bacteria with potential in bioremediation of fuel.</title>
        <authorList>
            <person name="Vidal-Verdu A."/>
            <person name="Gomez-Martinez D."/>
            <person name="Latorre-Perez A."/>
            <person name="Pereto J."/>
            <person name="Porcar M."/>
        </authorList>
    </citation>
    <scope>NUCLEOTIDE SEQUENCE [LARGE SCALE GENOMIC DNA]</scope>
    <source>
        <strain evidence="16 17">4D.3</strain>
    </source>
</reference>
<dbReference type="Pfam" id="PF00890">
    <property type="entry name" value="FAD_binding_2"/>
    <property type="match status" value="1"/>
</dbReference>
<dbReference type="GO" id="GO:0008734">
    <property type="term" value="F:L-aspartate oxidase activity"/>
    <property type="evidence" value="ECO:0007669"/>
    <property type="project" value="UniProtKB-EC"/>
</dbReference>
<keyword evidence="17" id="KW-1185">Reference proteome</keyword>
<dbReference type="InterPro" id="IPR036188">
    <property type="entry name" value="FAD/NAD-bd_sf"/>
</dbReference>